<dbReference type="InterPro" id="IPR013178">
    <property type="entry name" value="Histone_AcTrfase_Rtt109/CBP"/>
</dbReference>
<organism evidence="12">
    <name type="scientific">Schizophyllum commune (strain H4-8 / FGSC 9210)</name>
    <name type="common">Split gill fungus</name>
    <dbReference type="NCBI Taxonomy" id="578458"/>
    <lineage>
        <taxon>Eukaryota</taxon>
        <taxon>Fungi</taxon>
        <taxon>Dikarya</taxon>
        <taxon>Basidiomycota</taxon>
        <taxon>Agaricomycotina</taxon>
        <taxon>Agaricomycetes</taxon>
        <taxon>Agaricomycetidae</taxon>
        <taxon>Agaricales</taxon>
        <taxon>Schizophyllaceae</taxon>
        <taxon>Schizophyllum</taxon>
    </lineage>
</organism>
<evidence type="ECO:0000313" key="11">
    <source>
        <dbReference type="EMBL" id="EFI98982.1"/>
    </source>
</evidence>
<dbReference type="InParanoid" id="D8Q059"/>
<feature type="compositionally biased region" description="Basic and acidic residues" evidence="10">
    <location>
        <begin position="286"/>
        <end position="305"/>
    </location>
</feature>
<evidence type="ECO:0000256" key="7">
    <source>
        <dbReference type="ARBA" id="ARBA00023163"/>
    </source>
</evidence>
<dbReference type="GO" id="GO:0006974">
    <property type="term" value="P:DNA damage response"/>
    <property type="evidence" value="ECO:0007669"/>
    <property type="project" value="UniProtKB-KW"/>
</dbReference>
<dbReference type="Pfam" id="PF08214">
    <property type="entry name" value="HAT_KAT11"/>
    <property type="match status" value="1"/>
</dbReference>
<dbReference type="HOGENOM" id="CLU_019224_0_0_1"/>
<evidence type="ECO:0000256" key="6">
    <source>
        <dbReference type="ARBA" id="ARBA00023015"/>
    </source>
</evidence>
<dbReference type="GeneID" id="9586447"/>
<dbReference type="VEuPathDB" id="FungiDB:SCHCODRAFT_02664436"/>
<evidence type="ECO:0000256" key="1">
    <source>
        <dbReference type="ARBA" id="ARBA00004123"/>
    </source>
</evidence>
<dbReference type="Proteomes" id="UP000007431">
    <property type="component" value="Unassembled WGS sequence"/>
</dbReference>
<dbReference type="PANTHER" id="PTHR31571:SF2">
    <property type="entry name" value="HISTONE ACETYLTRANSFERASE RTT109"/>
    <property type="match status" value="1"/>
</dbReference>
<keyword evidence="4" id="KW-0227">DNA damage</keyword>
<keyword evidence="3" id="KW-0808">Transferase</keyword>
<evidence type="ECO:0000256" key="3">
    <source>
        <dbReference type="ARBA" id="ARBA00022679"/>
    </source>
</evidence>
<evidence type="ECO:0000256" key="9">
    <source>
        <dbReference type="ARBA" id="ARBA00048940"/>
    </source>
</evidence>
<dbReference type="EMBL" id="GL377304">
    <property type="protein sequence ID" value="EFI98982.1"/>
    <property type="molecule type" value="Genomic_DNA"/>
</dbReference>
<feature type="compositionally biased region" description="Polar residues" evidence="10">
    <location>
        <begin position="420"/>
        <end position="429"/>
    </location>
</feature>
<dbReference type="PROSITE" id="PS51728">
    <property type="entry name" value="RTT109_HAT"/>
    <property type="match status" value="1"/>
</dbReference>
<dbReference type="KEGG" id="scm:SCHCO_02664436"/>
<keyword evidence="7" id="KW-0804">Transcription</keyword>
<evidence type="ECO:0000256" key="4">
    <source>
        <dbReference type="ARBA" id="ARBA00022763"/>
    </source>
</evidence>
<dbReference type="OMA" id="LMNHHEF"/>
<comment type="catalytic activity">
    <reaction evidence="9">
        <text>L-lysyl-[histone] + acetyl-CoA = N(6)-acetyl-L-lysyl-[histone] + CoA + H(+)</text>
        <dbReference type="Rhea" id="RHEA:21992"/>
        <dbReference type="Rhea" id="RHEA-COMP:9845"/>
        <dbReference type="Rhea" id="RHEA-COMP:11338"/>
        <dbReference type="ChEBI" id="CHEBI:15378"/>
        <dbReference type="ChEBI" id="CHEBI:29969"/>
        <dbReference type="ChEBI" id="CHEBI:57287"/>
        <dbReference type="ChEBI" id="CHEBI:57288"/>
        <dbReference type="ChEBI" id="CHEBI:61930"/>
        <dbReference type="EC" id="2.3.1.48"/>
    </reaction>
    <physiologicalReaction direction="left-to-right" evidence="9">
        <dbReference type="Rhea" id="RHEA:21993"/>
    </physiologicalReaction>
</comment>
<keyword evidence="5" id="KW-0007">Acetylation</keyword>
<dbReference type="AlphaFoldDB" id="D8Q059"/>
<reference evidence="11 12" key="1">
    <citation type="journal article" date="2010" name="Nat. Biotechnol.">
        <title>Genome sequence of the model mushroom Schizophyllum commune.</title>
        <authorList>
            <person name="Ohm R.A."/>
            <person name="de Jong J.F."/>
            <person name="Lugones L.G."/>
            <person name="Aerts A."/>
            <person name="Kothe E."/>
            <person name="Stajich J.E."/>
            <person name="de Vries R.P."/>
            <person name="Record E."/>
            <person name="Levasseur A."/>
            <person name="Baker S.E."/>
            <person name="Bartholomew K.A."/>
            <person name="Coutinho P.M."/>
            <person name="Erdmann S."/>
            <person name="Fowler T.J."/>
            <person name="Gathman A.C."/>
            <person name="Lombard V."/>
            <person name="Henrissat B."/>
            <person name="Knabe N."/>
            <person name="Kuees U."/>
            <person name="Lilly W.W."/>
            <person name="Lindquist E."/>
            <person name="Lucas S."/>
            <person name="Magnuson J.K."/>
            <person name="Piumi F."/>
            <person name="Raudaskoski M."/>
            <person name="Salamov A."/>
            <person name="Schmutz J."/>
            <person name="Schwarze F.W.M.R."/>
            <person name="vanKuyk P.A."/>
            <person name="Horton J.S."/>
            <person name="Grigoriev I.V."/>
            <person name="Woesten H.A.B."/>
        </authorList>
    </citation>
    <scope>NUCLEOTIDE SEQUENCE [LARGE SCALE GENOMIC DNA]</scope>
    <source>
        <strain evidence="12">H4-8 / FGSC 9210</strain>
    </source>
</reference>
<feature type="region of interest" description="Disordered" evidence="10">
    <location>
        <begin position="259"/>
        <end position="305"/>
    </location>
</feature>
<keyword evidence="12" id="KW-1185">Reference proteome</keyword>
<evidence type="ECO:0000256" key="2">
    <source>
        <dbReference type="ARBA" id="ARBA00013184"/>
    </source>
</evidence>
<dbReference type="InterPro" id="IPR016849">
    <property type="entry name" value="Rtt109"/>
</dbReference>
<keyword evidence="6" id="KW-0805">Transcription regulation</keyword>
<dbReference type="eggNOG" id="KOG4534">
    <property type="taxonomic scope" value="Eukaryota"/>
</dbReference>
<feature type="compositionally biased region" description="Basic and acidic residues" evidence="10">
    <location>
        <begin position="269"/>
        <end position="278"/>
    </location>
</feature>
<comment type="subcellular location">
    <subcellularLocation>
        <location evidence="1">Nucleus</location>
    </subcellularLocation>
</comment>
<accession>D8Q059</accession>
<dbReference type="GO" id="GO:0005634">
    <property type="term" value="C:nucleus"/>
    <property type="evidence" value="ECO:0007669"/>
    <property type="project" value="UniProtKB-SubCell"/>
</dbReference>
<keyword evidence="8" id="KW-0539">Nucleus</keyword>
<name>D8Q059_SCHCM</name>
<dbReference type="OrthoDB" id="3361892at2759"/>
<dbReference type="GO" id="GO:0006355">
    <property type="term" value="P:regulation of DNA-templated transcription"/>
    <property type="evidence" value="ECO:0007669"/>
    <property type="project" value="InterPro"/>
</dbReference>
<evidence type="ECO:0000256" key="8">
    <source>
        <dbReference type="ARBA" id="ARBA00023242"/>
    </source>
</evidence>
<gene>
    <name evidence="11" type="ORF">SCHCODRAFT_66721</name>
</gene>
<dbReference type="GO" id="GO:0032931">
    <property type="term" value="F:histone H3K56 acetyltransferase activity"/>
    <property type="evidence" value="ECO:0007669"/>
    <property type="project" value="TreeGrafter"/>
</dbReference>
<evidence type="ECO:0000256" key="5">
    <source>
        <dbReference type="ARBA" id="ARBA00022990"/>
    </source>
</evidence>
<evidence type="ECO:0000313" key="12">
    <source>
        <dbReference type="Proteomes" id="UP000007431"/>
    </source>
</evidence>
<dbReference type="PANTHER" id="PTHR31571">
    <property type="entry name" value="ALTERED INHERITANCE OF MITOCHONDRIA PROTEIN 6"/>
    <property type="match status" value="1"/>
</dbReference>
<evidence type="ECO:0000256" key="10">
    <source>
        <dbReference type="SAM" id="MobiDB-lite"/>
    </source>
</evidence>
<protein>
    <recommendedName>
        <fullName evidence="2">histone acetyltransferase</fullName>
        <ecNumber evidence="2">2.3.1.48</ecNumber>
    </recommendedName>
</protein>
<dbReference type="EC" id="2.3.1.48" evidence="2"/>
<sequence>MAVNVLRDSLLDALRDIPGTRDFHLHLLVSAPRKTNGLYPFAHPRPRAYLQDILILASEQATPDAPRLIVSAIEANVYVVPATSCAVLYVSKVDSSGQGARPSPTSRLVQRLVKYYADPATRPVKARHLWVHLFARAQNQYLLPNSVEFEGKKPLSDIRLCAWWKRVLGDAFKDVEGAKDLTRRAWYILPGFNELEALNALGATPSEADPWAYGHPYEQTDIPLPCPRDEHHLGHFIPSFEDDPKSRFVDDIAYTTEGEIKSPIKKRQRTESTTDGSHKPTSRSLNAKEDKDKAASEDPTARELRKVSPAEFWERMSFRQECVSGAITGFFVLAFSCPSSALPRDDGVSPLAPLPGHVAPRVVKRVITSLMTAVEFSTRERAVHATSSIESTIQGLCDGLVPASAPTSRVGAPKPRAPSTDASASTERPSTPPLRHLEPPSTPPRRKTALPDPSPNPFEEPVATMDTYHQHIYGSISVKNPEPVKTAAAPAQPVTVLAVRKKKKKAT</sequence>
<dbReference type="RefSeq" id="XP_003033885.1">
    <property type="nucleotide sequence ID" value="XM_003033839.1"/>
</dbReference>
<dbReference type="SMART" id="SM01250">
    <property type="entry name" value="KAT11"/>
    <property type="match status" value="1"/>
</dbReference>
<proteinExistence type="predicted"/>
<feature type="region of interest" description="Disordered" evidence="10">
    <location>
        <begin position="404"/>
        <end position="461"/>
    </location>
</feature>
<dbReference type="STRING" id="578458.D8Q059"/>
<dbReference type="InterPro" id="IPR051236">
    <property type="entry name" value="HAT_RTT109-like"/>
</dbReference>